<dbReference type="eggNOG" id="KOG2513">
    <property type="taxonomic scope" value="Eukaryota"/>
</dbReference>
<feature type="region of interest" description="Disordered" evidence="5">
    <location>
        <begin position="611"/>
        <end position="667"/>
    </location>
</feature>
<feature type="transmembrane region" description="Helical" evidence="6">
    <location>
        <begin position="1031"/>
        <end position="1051"/>
    </location>
</feature>
<feature type="transmembrane region" description="Helical" evidence="6">
    <location>
        <begin position="331"/>
        <end position="350"/>
    </location>
</feature>
<dbReference type="FunCoup" id="K9FKY7">
    <property type="interactions" value="291"/>
</dbReference>
<dbReference type="GO" id="GO:0032541">
    <property type="term" value="C:cortical endoplasmic reticulum"/>
    <property type="evidence" value="ECO:0007669"/>
    <property type="project" value="TreeGrafter"/>
</dbReference>
<evidence type="ECO:0000256" key="1">
    <source>
        <dbReference type="ARBA" id="ARBA00004141"/>
    </source>
</evidence>
<dbReference type="GO" id="GO:0016020">
    <property type="term" value="C:membrane"/>
    <property type="evidence" value="ECO:0007669"/>
    <property type="project" value="UniProtKB-SubCell"/>
</dbReference>
<organism evidence="9 10">
    <name type="scientific">Penicillium digitatum (strain PHI26 / CECT 20796)</name>
    <name type="common">Green mold</name>
    <dbReference type="NCBI Taxonomy" id="1170229"/>
    <lineage>
        <taxon>Eukaryota</taxon>
        <taxon>Fungi</taxon>
        <taxon>Dikarya</taxon>
        <taxon>Ascomycota</taxon>
        <taxon>Pezizomycotina</taxon>
        <taxon>Eurotiomycetes</taxon>
        <taxon>Eurotiomycetidae</taxon>
        <taxon>Eurotiales</taxon>
        <taxon>Aspergillaceae</taxon>
        <taxon>Penicillium</taxon>
    </lineage>
</organism>
<evidence type="ECO:0000256" key="4">
    <source>
        <dbReference type="ARBA" id="ARBA00023136"/>
    </source>
</evidence>
<feature type="transmembrane region" description="Helical" evidence="6">
    <location>
        <begin position="286"/>
        <end position="310"/>
    </location>
</feature>
<dbReference type="InterPro" id="IPR049456">
    <property type="entry name" value="Anoctamin_N_fung"/>
</dbReference>
<dbReference type="OrthoDB" id="296386at2759"/>
<dbReference type="AlphaFoldDB" id="K9FKY7"/>
<name>K9FKY7_PEND2</name>
<keyword evidence="2 6" id="KW-0812">Transmembrane</keyword>
<reference evidence="10" key="1">
    <citation type="journal article" date="2012" name="BMC Genomics">
        <title>Genome sequence of the necrotrophic fungus Penicillium digitatum, the main postharvest pathogen of citrus.</title>
        <authorList>
            <person name="Marcet-Houben M."/>
            <person name="Ballester A.-R."/>
            <person name="de la Fuente B."/>
            <person name="Harries E."/>
            <person name="Marcos J.F."/>
            <person name="Gonzalez-Candelas L."/>
            <person name="Gabaldon T."/>
        </authorList>
    </citation>
    <scope>NUCLEOTIDE SEQUENCE [LARGE SCALE GENOMIC DNA]</scope>
    <source>
        <strain evidence="10">PHI26 / CECT 20796</strain>
    </source>
</reference>
<feature type="transmembrane region" description="Helical" evidence="6">
    <location>
        <begin position="143"/>
        <end position="168"/>
    </location>
</feature>
<evidence type="ECO:0000313" key="10">
    <source>
        <dbReference type="Proteomes" id="UP000009882"/>
    </source>
</evidence>
<evidence type="ECO:0000256" key="2">
    <source>
        <dbReference type="ARBA" id="ARBA00022692"/>
    </source>
</evidence>
<proteinExistence type="predicted"/>
<dbReference type="PANTHER" id="PTHR12308:SF77">
    <property type="entry name" value="MEMBRANE STRESS RESPONSE PROTEIN (IST2), PUTATIVE (AFU_ORTHOLOGUE AFUA_4G03330)-RELATED"/>
    <property type="match status" value="1"/>
</dbReference>
<comment type="caution">
    <text evidence="9">The sequence shown here is derived from an EMBL/GenBank/DDBJ whole genome shotgun (WGS) entry which is preliminary data.</text>
</comment>
<evidence type="ECO:0000259" key="8">
    <source>
        <dbReference type="Pfam" id="PF20877"/>
    </source>
</evidence>
<sequence length="1217" mass="136616">MLIHDLSEAGLRVQVRHGHGEALLVCIRIPRDHLGNLVHQSRIKDWLFGITHTLPDGDETAVADADTPSEEIRSVYHAVTWQKKLGGAGITPGFGKWKNVTASFPLHDQEACAEMLRQWNRKTVLTTSDLDAIRALFGEKVAFYYAFIQCYSLFLVVPAGLGIFGWLYLGPYSIVYGTALSACCVVFVEYWKVREADLSQRWGVKGVGQLKVNRKQYVWEKEVTDPISGQVKQVFPGWKQFTRQLLLVPFASVASVALGALIIVSFALEVFISEVYDGPFKEYLEFIPTVLFSLSLPAITSFLTSIATRLTDYENYRTQDQYDLAQTQKSFVMNFITSFLPTILTAYVYVPFGKQIVPHLDILRRTGFKADLVSGQKEFEVDTSRFQQEVIYLSMAAQVLNFGEEVVLPYVKHVLRQKWQNYRDRKAEDSHKRKHSLATSLFLVDSPEEVAFMTRLRSEAGAEEYHVEEDIMEMCVQFGYLALFGVAWPLVPLGFLLNSWLELRGDFFKLTLECQRPPPIRSDSIGPCLLGLDFLAWLGTLSTAAIVHVYRGSISEVRFSSLLLTLFVAEQVYLGMRFTASTALEKIFSDTIRREEASRYSVRKDYLAASLTRNSSPSSGSQGSPNSRPRPRVRFNERVNVYSSNKKDPSTDGASSPNKEEPWNDVLRGSDREAQFWGAYSGDMADAGVKLIRALSTPKAGASAWKAPSELLLPTVTRIEFTMVTTANSSDTLIALPCPAHISRSTTKSTTMATEIDLLWPTESPPPVIPKLGREASDITWQEHLESKKGQVVLVRRGGQYRLLHQQQFKNSLLASVGYLELANAADFAANVWNQVPVPKFAAVLMGIGGTLALGMVLVAIHDFRLSWINVKLLRVEREHLLRLRQCHGKNAELARPIDSRLGVGLREIGTEVIDRIVMDVFMGFGSLLVGVGTLMAIGGANPRVFKASNLLSGYIGNGLAAVFGIFNAIWSGYLFYRFHVHGTAAYAREPSDDIRRRLHTRFRRFQWHAGVNGLNGLVAGAASIVTAERWWGYVVLVPCIMSLILCNFFWRKKLGYDRPLLGYTSAAEIQVPELIEDLQYVIVMQRALADSEHSLPQAIVQPNSLQSILRFVIRENMFETFCESLARDKLTYPILAAFPSLNTSPDQINVSPDTLFRLPPRHLDLILEHAKQFLRTTAVRIFTDRERHLLELVGYAVWKDHKKATTTTHSGTKEPA</sequence>
<feature type="compositionally biased region" description="Basic and acidic residues" evidence="5">
    <location>
        <begin position="658"/>
        <end position="667"/>
    </location>
</feature>
<evidence type="ECO:0000256" key="5">
    <source>
        <dbReference type="SAM" id="MobiDB-lite"/>
    </source>
</evidence>
<feature type="transmembrane region" description="Helical" evidence="6">
    <location>
        <begin position="841"/>
        <end position="861"/>
    </location>
</feature>
<feature type="transmembrane region" description="Helical" evidence="6">
    <location>
        <begin position="959"/>
        <end position="977"/>
    </location>
</feature>
<feature type="domain" description="Anoctamin transmembrane" evidence="7">
    <location>
        <begin position="133"/>
        <end position="597"/>
    </location>
</feature>
<gene>
    <name evidence="9" type="ORF">PDIG_67910</name>
</gene>
<dbReference type="HOGENOM" id="CLU_269070_0_0_1"/>
<dbReference type="GO" id="GO:0005254">
    <property type="term" value="F:chloride channel activity"/>
    <property type="evidence" value="ECO:0007669"/>
    <property type="project" value="TreeGrafter"/>
</dbReference>
<dbReference type="InterPro" id="IPR049452">
    <property type="entry name" value="Anoctamin_TM"/>
</dbReference>
<evidence type="ECO:0000259" key="7">
    <source>
        <dbReference type="Pfam" id="PF04547"/>
    </source>
</evidence>
<accession>K9FKY7</accession>
<evidence type="ECO:0000313" key="9">
    <source>
        <dbReference type="EMBL" id="EKV08927.1"/>
    </source>
</evidence>
<keyword evidence="3 6" id="KW-1133">Transmembrane helix</keyword>
<feature type="transmembrane region" description="Helical" evidence="6">
    <location>
        <begin position="245"/>
        <end position="266"/>
    </location>
</feature>
<dbReference type="InParanoid" id="K9FKY7"/>
<feature type="transmembrane region" description="Helical" evidence="6">
    <location>
        <begin position="917"/>
        <end position="939"/>
    </location>
</feature>
<dbReference type="PANTHER" id="PTHR12308">
    <property type="entry name" value="ANOCTAMIN"/>
    <property type="match status" value="1"/>
</dbReference>
<evidence type="ECO:0000256" key="6">
    <source>
        <dbReference type="SAM" id="Phobius"/>
    </source>
</evidence>
<feature type="transmembrane region" description="Helical" evidence="6">
    <location>
        <begin position="174"/>
        <end position="191"/>
    </location>
</feature>
<feature type="transmembrane region" description="Helical" evidence="6">
    <location>
        <begin position="1006"/>
        <end position="1025"/>
    </location>
</feature>
<dbReference type="InterPro" id="IPR007632">
    <property type="entry name" value="Anoctamin"/>
</dbReference>
<keyword evidence="4 6" id="KW-0472">Membrane</keyword>
<feature type="domain" description="Anoctamin alpha-beta plait" evidence="8">
    <location>
        <begin position="2"/>
        <end position="100"/>
    </location>
</feature>
<dbReference type="Pfam" id="PF20877">
    <property type="entry name" value="Anoctamin_N"/>
    <property type="match status" value="1"/>
</dbReference>
<evidence type="ECO:0000256" key="3">
    <source>
        <dbReference type="ARBA" id="ARBA00022989"/>
    </source>
</evidence>
<protein>
    <submittedName>
        <fullName evidence="9">Plasma membrane stress response protein (Ist2), putative</fullName>
    </submittedName>
</protein>
<feature type="compositionally biased region" description="Low complexity" evidence="5">
    <location>
        <begin position="613"/>
        <end position="627"/>
    </location>
</feature>
<keyword evidence="10" id="KW-1185">Reference proteome</keyword>
<dbReference type="Pfam" id="PF04547">
    <property type="entry name" value="Anoctamin"/>
    <property type="match status" value="1"/>
</dbReference>
<dbReference type="EMBL" id="AKCT01000249">
    <property type="protein sequence ID" value="EKV08927.1"/>
    <property type="molecule type" value="Genomic_DNA"/>
</dbReference>
<comment type="subcellular location">
    <subcellularLocation>
        <location evidence="1">Membrane</location>
        <topology evidence="1">Multi-pass membrane protein</topology>
    </subcellularLocation>
</comment>
<dbReference type="Proteomes" id="UP000009882">
    <property type="component" value="Unassembled WGS sequence"/>
</dbReference>